<name>A0A841JKA7_9SPHI</name>
<protein>
    <submittedName>
        <fullName evidence="2">Uncharacterized protein</fullName>
    </submittedName>
</protein>
<keyword evidence="1" id="KW-0812">Transmembrane</keyword>
<dbReference type="AlphaFoldDB" id="A0A841JKA7"/>
<keyword evidence="1" id="KW-0472">Membrane</keyword>
<accession>A0A841JKA7</accession>
<organism evidence="2 3">
    <name type="scientific">Mucilaginibacter lappiensis</name>
    <dbReference type="NCBI Taxonomy" id="354630"/>
    <lineage>
        <taxon>Bacteria</taxon>
        <taxon>Pseudomonadati</taxon>
        <taxon>Bacteroidota</taxon>
        <taxon>Sphingobacteriia</taxon>
        <taxon>Sphingobacteriales</taxon>
        <taxon>Sphingobacteriaceae</taxon>
        <taxon>Mucilaginibacter</taxon>
    </lineage>
</organism>
<feature type="transmembrane region" description="Helical" evidence="1">
    <location>
        <begin position="6"/>
        <end position="28"/>
    </location>
</feature>
<dbReference type="EMBL" id="JACHCA010000007">
    <property type="protein sequence ID" value="MBB6128825.1"/>
    <property type="molecule type" value="Genomic_DNA"/>
</dbReference>
<keyword evidence="1" id="KW-1133">Transmembrane helix</keyword>
<sequence>MAQGPLPYILCFYYTAILPVLTCQVFYVSRQDATITESNEIIINTIAYILTPDWYKSIADPQKNIIENIPRYGIGNRCAESGAANTLHIPAANKGVPIPSK</sequence>
<evidence type="ECO:0000313" key="2">
    <source>
        <dbReference type="EMBL" id="MBB6128825.1"/>
    </source>
</evidence>
<dbReference type="Proteomes" id="UP000548326">
    <property type="component" value="Unassembled WGS sequence"/>
</dbReference>
<proteinExistence type="predicted"/>
<evidence type="ECO:0000256" key="1">
    <source>
        <dbReference type="SAM" id="Phobius"/>
    </source>
</evidence>
<comment type="caution">
    <text evidence="2">The sequence shown here is derived from an EMBL/GenBank/DDBJ whole genome shotgun (WGS) entry which is preliminary data.</text>
</comment>
<gene>
    <name evidence="2" type="ORF">HDF22_002948</name>
</gene>
<evidence type="ECO:0000313" key="3">
    <source>
        <dbReference type="Proteomes" id="UP000548326"/>
    </source>
</evidence>
<reference evidence="2 3" key="1">
    <citation type="submission" date="2020-08" db="EMBL/GenBank/DDBJ databases">
        <title>Genomic Encyclopedia of Type Strains, Phase IV (KMG-V): Genome sequencing to study the core and pangenomes of soil and plant-associated prokaryotes.</title>
        <authorList>
            <person name="Whitman W."/>
        </authorList>
    </citation>
    <scope>NUCLEOTIDE SEQUENCE [LARGE SCALE GENOMIC DNA]</scope>
    <source>
        <strain evidence="2 3">MP601</strain>
    </source>
</reference>